<dbReference type="OrthoDB" id="5740671at2759"/>
<dbReference type="Proteomes" id="UP000245699">
    <property type="component" value="Unassembled WGS sequence"/>
</dbReference>
<accession>A0A2T9YFW2</accession>
<organism evidence="1 2">
    <name type="scientific">Furculomyces boomerangus</name>
    <dbReference type="NCBI Taxonomy" id="61424"/>
    <lineage>
        <taxon>Eukaryota</taxon>
        <taxon>Fungi</taxon>
        <taxon>Fungi incertae sedis</taxon>
        <taxon>Zoopagomycota</taxon>
        <taxon>Kickxellomycotina</taxon>
        <taxon>Harpellomycetes</taxon>
        <taxon>Harpellales</taxon>
        <taxon>Harpellaceae</taxon>
        <taxon>Furculomyces</taxon>
    </lineage>
</organism>
<dbReference type="AlphaFoldDB" id="A0A2T9YFW2"/>
<keyword evidence="2" id="KW-1185">Reference proteome</keyword>
<protein>
    <submittedName>
        <fullName evidence="1">Uncharacterized protein</fullName>
    </submittedName>
</protein>
<evidence type="ECO:0000313" key="1">
    <source>
        <dbReference type="EMBL" id="PVU91236.1"/>
    </source>
</evidence>
<comment type="caution">
    <text evidence="1">The sequence shown here is derived from an EMBL/GenBank/DDBJ whole genome shotgun (WGS) entry which is preliminary data.</text>
</comment>
<gene>
    <name evidence="1" type="ORF">BB559_004232</name>
</gene>
<name>A0A2T9YFW2_9FUNG</name>
<dbReference type="EMBL" id="MBFT01000433">
    <property type="protein sequence ID" value="PVU91236.1"/>
    <property type="molecule type" value="Genomic_DNA"/>
</dbReference>
<evidence type="ECO:0000313" key="2">
    <source>
        <dbReference type="Proteomes" id="UP000245699"/>
    </source>
</evidence>
<sequence>MKNNNSKKSNPQTSPLKKEDNFLDLHKNILFSAEYLLSQIQKKNVIQSPTNQNLQDKNLKNDNEIRPLILSAMALLDTLCVPGIPTNTEREARFLLAKIYQNYCQEFEAEETNLQKILLLNPTGITSAEWKLKIEILLIEFYLRANKTHFAIKRLEDMLLEARE</sequence>
<proteinExistence type="predicted"/>
<reference evidence="1 2" key="1">
    <citation type="journal article" date="2018" name="MBio">
        <title>Comparative Genomics Reveals the Core Gene Toolbox for the Fungus-Insect Symbiosis.</title>
        <authorList>
            <person name="Wang Y."/>
            <person name="Stata M."/>
            <person name="Wang W."/>
            <person name="Stajich J.E."/>
            <person name="White M.M."/>
            <person name="Moncalvo J.M."/>
        </authorList>
    </citation>
    <scope>NUCLEOTIDE SEQUENCE [LARGE SCALE GENOMIC DNA]</scope>
    <source>
        <strain evidence="1 2">AUS-77-4</strain>
    </source>
</reference>